<dbReference type="AlphaFoldDB" id="T0KC31"/>
<comment type="caution">
    <text evidence="1">The sequence shown here is derived from an EMBL/GenBank/DDBJ whole genome shotgun (WGS) entry which is preliminary data.</text>
</comment>
<accession>T0KC31</accession>
<evidence type="ECO:0000313" key="2">
    <source>
        <dbReference type="Proteomes" id="UP000015520"/>
    </source>
</evidence>
<keyword evidence="2" id="KW-1185">Reference proteome</keyword>
<proteinExistence type="predicted"/>
<dbReference type="OrthoDB" id="5366093at2"/>
<dbReference type="STRING" id="1172190.M947_11645"/>
<dbReference type="RefSeq" id="WP_021288560.1">
    <property type="nucleotide sequence ID" value="NZ_AUPZ01000023.1"/>
</dbReference>
<protein>
    <submittedName>
        <fullName evidence="1">Uncharacterized protein</fullName>
    </submittedName>
</protein>
<dbReference type="Proteomes" id="UP000015520">
    <property type="component" value="Unassembled WGS sequence"/>
</dbReference>
<gene>
    <name evidence="1" type="ORF">M947_11645</name>
</gene>
<reference evidence="1 2" key="1">
    <citation type="submission" date="2013-07" db="EMBL/GenBank/DDBJ databases">
        <title>Sulfurimonas hongkongensis AST-10 Genome Sequencing.</title>
        <authorList>
            <person name="Cai L."/>
            <person name="Zhang T."/>
        </authorList>
    </citation>
    <scope>NUCLEOTIDE SEQUENCE [LARGE SCALE GENOMIC DNA]</scope>
    <source>
        <strain evidence="1 2">AST-10</strain>
    </source>
</reference>
<evidence type="ECO:0000313" key="1">
    <source>
        <dbReference type="EMBL" id="EQB34284.1"/>
    </source>
</evidence>
<dbReference type="eggNOG" id="ENOG5031A9U">
    <property type="taxonomic scope" value="Bacteria"/>
</dbReference>
<sequence>MKQESYELFKSATVDEITAYLANELKTKNEPDFWASRVVPFSDAILSVLVVLRDEKKLFSPEGEMVEELTPELFFRWSDFVSLKSLAFKIQRTNRATDESKTEIDLSKLASYLSANNVNLENEQLDFPIPTYNLHQGVSNVIKSLL</sequence>
<dbReference type="EMBL" id="AUPZ01000023">
    <property type="protein sequence ID" value="EQB34284.1"/>
    <property type="molecule type" value="Genomic_DNA"/>
</dbReference>
<organism evidence="1 2">
    <name type="scientific">Sulfurimonas hongkongensis</name>
    <dbReference type="NCBI Taxonomy" id="1172190"/>
    <lineage>
        <taxon>Bacteria</taxon>
        <taxon>Pseudomonadati</taxon>
        <taxon>Campylobacterota</taxon>
        <taxon>Epsilonproteobacteria</taxon>
        <taxon>Campylobacterales</taxon>
        <taxon>Sulfurimonadaceae</taxon>
        <taxon>Sulfurimonas</taxon>
    </lineage>
</organism>
<name>T0KC31_9BACT</name>
<dbReference type="PATRIC" id="fig|1172190.3.peg.2242"/>